<reference evidence="2 3" key="1">
    <citation type="submission" date="2024-04" db="EMBL/GenBank/DDBJ databases">
        <title>Tritrichomonas musculus Genome.</title>
        <authorList>
            <person name="Alves-Ferreira E."/>
            <person name="Grigg M."/>
            <person name="Lorenzi H."/>
            <person name="Galac M."/>
        </authorList>
    </citation>
    <scope>NUCLEOTIDE SEQUENCE [LARGE SCALE GENOMIC DNA]</scope>
    <source>
        <strain evidence="2 3">EAF2021</strain>
    </source>
</reference>
<evidence type="ECO:0000259" key="1">
    <source>
        <dbReference type="PROSITE" id="PS50011"/>
    </source>
</evidence>
<comment type="caution">
    <text evidence="2">The sequence shown here is derived from an EMBL/GenBank/DDBJ whole genome shotgun (WGS) entry which is preliminary data.</text>
</comment>
<proteinExistence type="predicted"/>
<evidence type="ECO:0000313" key="3">
    <source>
        <dbReference type="Proteomes" id="UP001470230"/>
    </source>
</evidence>
<dbReference type="SUPFAM" id="SSF56112">
    <property type="entry name" value="Protein kinase-like (PK-like)"/>
    <property type="match status" value="1"/>
</dbReference>
<protein>
    <recommendedName>
        <fullName evidence="1">Protein kinase domain-containing protein</fullName>
    </recommendedName>
</protein>
<dbReference type="PANTHER" id="PTHR45756">
    <property type="entry name" value="PALMITOYLTRANSFERASE"/>
    <property type="match status" value="1"/>
</dbReference>
<dbReference type="Pfam" id="PF00069">
    <property type="entry name" value="Pkinase"/>
    <property type="match status" value="1"/>
</dbReference>
<evidence type="ECO:0000313" key="2">
    <source>
        <dbReference type="EMBL" id="KAK8886421.1"/>
    </source>
</evidence>
<dbReference type="Proteomes" id="UP001470230">
    <property type="component" value="Unassembled WGS sequence"/>
</dbReference>
<dbReference type="PROSITE" id="PS50011">
    <property type="entry name" value="PROTEIN_KINASE_DOM"/>
    <property type="match status" value="1"/>
</dbReference>
<dbReference type="InterPro" id="IPR011009">
    <property type="entry name" value="Kinase-like_dom_sf"/>
</dbReference>
<dbReference type="EMBL" id="JAPFFF010000007">
    <property type="protein sequence ID" value="KAK8886421.1"/>
    <property type="molecule type" value="Genomic_DNA"/>
</dbReference>
<organism evidence="2 3">
    <name type="scientific">Tritrichomonas musculus</name>
    <dbReference type="NCBI Taxonomy" id="1915356"/>
    <lineage>
        <taxon>Eukaryota</taxon>
        <taxon>Metamonada</taxon>
        <taxon>Parabasalia</taxon>
        <taxon>Tritrichomonadida</taxon>
        <taxon>Tritrichomonadidae</taxon>
        <taxon>Tritrichomonas</taxon>
    </lineage>
</organism>
<dbReference type="InterPro" id="IPR000719">
    <property type="entry name" value="Prot_kinase_dom"/>
</dbReference>
<dbReference type="PANTHER" id="PTHR45756:SF1">
    <property type="entry name" value="PROTEIN KINASE DOMAIN CONTAINING PROTEIN"/>
    <property type="match status" value="1"/>
</dbReference>
<accession>A0ABR2K5N0</accession>
<name>A0ABR2K5N0_9EUKA</name>
<dbReference type="Gene3D" id="1.10.510.10">
    <property type="entry name" value="Transferase(Phosphotransferase) domain 1"/>
    <property type="match status" value="1"/>
</dbReference>
<feature type="domain" description="Protein kinase" evidence="1">
    <location>
        <begin position="1"/>
        <end position="119"/>
    </location>
</feature>
<gene>
    <name evidence="2" type="ORF">M9Y10_041884</name>
</gene>
<sequence length="119" mass="14474">MTNNIEMTLVIGTPFCMAPELFMDLDQRYDMSVDVFAYAFFLFRIFTNKIEFEDKKKIYRQQKYMMKIGSGMRPKKQPEIPDHYRELIQKCWKQNLSERLTFDEIVNILKDEKYALEEY</sequence>
<keyword evidence="3" id="KW-1185">Reference proteome</keyword>
<dbReference type="InterPro" id="IPR053215">
    <property type="entry name" value="TKL_Ser/Thr_kinase"/>
</dbReference>